<evidence type="ECO:0000313" key="2">
    <source>
        <dbReference type="Proteomes" id="UP000078387"/>
    </source>
</evidence>
<comment type="caution">
    <text evidence="1">The sequence shown here is derived from an EMBL/GenBank/DDBJ whole genome shotgun (WGS) entry which is preliminary data.</text>
</comment>
<proteinExistence type="predicted"/>
<dbReference type="Proteomes" id="UP000078387">
    <property type="component" value="Unassembled WGS sequence"/>
</dbReference>
<reference evidence="1 2" key="1">
    <citation type="submission" date="2016-05" db="EMBL/GenBank/DDBJ databases">
        <title>First whole genome sequencing of Entamoeba histolytica HM1:IMSS-clone-6.</title>
        <authorList>
            <person name="Mukherjee Avik.K."/>
            <person name="Izumyama S."/>
            <person name="Nakada-Tsukui K."/>
            <person name="Nozaki T."/>
        </authorList>
    </citation>
    <scope>NUCLEOTIDE SEQUENCE [LARGE SCALE GENOMIC DNA]</scope>
    <source>
        <strain evidence="1 2">HM1:IMSS clone 6</strain>
    </source>
</reference>
<gene>
    <name evidence="1" type="ORF">CL6EHI_010110</name>
</gene>
<sequence>MIAILFTFYFSCFGKILICGETVVREDQSITYVNFKQYQYDTCMNENGQYLKVNKNNNIYEIQYYDKDCNVQQGDSAELSNCTEVDQLPDYNITISLFSQTEECNELETSVKQYILLDTCHNKTKYIRDGTTVSWKRYVDDDCTVNNPVFISYKIKCNICNTNNQFTNGKAMVKCVLPENEYICGKKNINNERQVFTTFTTGLCVRNGESSSYKYYNEIDNDAIVIKLNSYSDSSDCSTVPTTTKPNIEDCEIGSLNEYDGYLIAQMENECSDDQYSEKYYFKTGVCLDKQRYENTKDGFNVITYNEDTCETINKKTTFKCMSCDETNKQVIHCEEVKQVFCSHKNSNNQVNEVEPFWVNACNPSSNRFYEKVILKDQKYNVYRYSSMYCNGTKFLFNTFKEEECLSSYTPLKDVTKKYCLNNICKEGTKDIDIITDICVNKQKYSRGNDKIVLTRYTDEDCTIIANTNQYPNGNVSLSGIDLVIFSYTRGNKMYCGKRDNEGNAGYTIMYYLNECIRRDNNTFIKMELNNKYQITQYDDSGCTLPNSKKQIETFETTECTDTIDNIIATEYSLLNSQCDSITSEEIKLYHSDICIDSIKYQWDKGNLIREKYNDNLCQGKIKESIELECDKCHINNQSPDIPNSIINCTTVIHNDELVICGIRNRDTSAVSSFYQYNLNRCYKTSKNTSLMVFKISNQNHYTIRTFSSSSNCKGGNFNDRLLSNVECKNEEPALSTAFIYYDSTNKKCSNYEKGILVKNIVFATCAERKKYFIGDNELQEFIYTNDECQGTYIQNNYQCNECSSYLEGSIYVHCSYVSNNAINIFSYFLVLLFIMLI</sequence>
<dbReference type="EMBL" id="BDEQ01000001">
    <property type="protein sequence ID" value="GAT94775.1"/>
    <property type="molecule type" value="Genomic_DNA"/>
</dbReference>
<organism evidence="1 2">
    <name type="scientific">Entamoeba histolytica</name>
    <dbReference type="NCBI Taxonomy" id="5759"/>
    <lineage>
        <taxon>Eukaryota</taxon>
        <taxon>Amoebozoa</taxon>
        <taxon>Evosea</taxon>
        <taxon>Archamoebae</taxon>
        <taxon>Mastigamoebida</taxon>
        <taxon>Entamoebidae</taxon>
        <taxon>Entamoeba</taxon>
    </lineage>
</organism>
<dbReference type="VEuPathDB" id="AmoebaDB:EHI8A_027870"/>
<dbReference type="VEuPathDB" id="AmoebaDB:KM1_063300"/>
<dbReference type="VEuPathDB" id="AmoebaDB:EHI_010110"/>
<dbReference type="VEuPathDB" id="AmoebaDB:EHI5A_050660"/>
<dbReference type="VEuPathDB" id="AmoebaDB:EHI7A_030950"/>
<accession>A0A5K1UFG7</accession>
<evidence type="ECO:0000313" key="1">
    <source>
        <dbReference type="EMBL" id="GAT94775.1"/>
    </source>
</evidence>
<dbReference type="AlphaFoldDB" id="A0A5K1UFG7"/>
<protein>
    <submittedName>
        <fullName evidence="1">Uncharacterized protein</fullName>
    </submittedName>
</protein>
<dbReference type="OMA" id="FETNECT"/>
<name>A0A5K1UFG7_ENTHI</name>